<evidence type="ECO:0000313" key="3">
    <source>
        <dbReference type="EMBL" id="GEU49894.1"/>
    </source>
</evidence>
<keyword evidence="2" id="KW-0472">Membrane</keyword>
<feature type="transmembrane region" description="Helical" evidence="2">
    <location>
        <begin position="379"/>
        <end position="401"/>
    </location>
</feature>
<proteinExistence type="predicted"/>
<feature type="region of interest" description="Disordered" evidence="1">
    <location>
        <begin position="1"/>
        <end position="26"/>
    </location>
</feature>
<organism evidence="3">
    <name type="scientific">Tanacetum cinerariifolium</name>
    <name type="common">Dalmatian daisy</name>
    <name type="synonym">Chrysanthemum cinerariifolium</name>
    <dbReference type="NCBI Taxonomy" id="118510"/>
    <lineage>
        <taxon>Eukaryota</taxon>
        <taxon>Viridiplantae</taxon>
        <taxon>Streptophyta</taxon>
        <taxon>Embryophyta</taxon>
        <taxon>Tracheophyta</taxon>
        <taxon>Spermatophyta</taxon>
        <taxon>Magnoliopsida</taxon>
        <taxon>eudicotyledons</taxon>
        <taxon>Gunneridae</taxon>
        <taxon>Pentapetalae</taxon>
        <taxon>asterids</taxon>
        <taxon>campanulids</taxon>
        <taxon>Asterales</taxon>
        <taxon>Asteraceae</taxon>
        <taxon>Asteroideae</taxon>
        <taxon>Anthemideae</taxon>
        <taxon>Anthemidinae</taxon>
        <taxon>Tanacetum</taxon>
    </lineage>
</organism>
<evidence type="ECO:0000256" key="1">
    <source>
        <dbReference type="SAM" id="MobiDB-lite"/>
    </source>
</evidence>
<keyword evidence="2" id="KW-1133">Transmembrane helix</keyword>
<gene>
    <name evidence="3" type="ORF">Tci_021872</name>
</gene>
<evidence type="ECO:0008006" key="4">
    <source>
        <dbReference type="Google" id="ProtNLM"/>
    </source>
</evidence>
<evidence type="ECO:0000256" key="2">
    <source>
        <dbReference type="SAM" id="Phobius"/>
    </source>
</evidence>
<keyword evidence="2" id="KW-0812">Transmembrane</keyword>
<reference evidence="3" key="1">
    <citation type="journal article" date="2019" name="Sci. Rep.">
        <title>Draft genome of Tanacetum cinerariifolium, the natural source of mosquito coil.</title>
        <authorList>
            <person name="Yamashiro T."/>
            <person name="Shiraishi A."/>
            <person name="Satake H."/>
            <person name="Nakayama K."/>
        </authorList>
    </citation>
    <scope>NUCLEOTIDE SEQUENCE</scope>
</reference>
<comment type="caution">
    <text evidence="3">The sequence shown here is derived from an EMBL/GenBank/DDBJ whole genome shotgun (WGS) entry which is preliminary data.</text>
</comment>
<dbReference type="AlphaFoldDB" id="A0A6L2KPR6"/>
<feature type="compositionally biased region" description="Acidic residues" evidence="1">
    <location>
        <begin position="1"/>
        <end position="11"/>
    </location>
</feature>
<accession>A0A6L2KPR6</accession>
<sequence length="505" mass="56204">MNDLESDDELVDTPTVAPFPHLDNDSDGGEVLNELIEYGNVGMLRQEKEINSFDEDDLAFQCMIGFRKSVTYFDPFLPMNIITRKAYNTIMVEGLESIEKNLVAIVRDVYVFVGSFTYITDFVVLKDIGEVVFGKPFARKTGLVYDPEEGAITFEKDNEKITLKMPHKMEAFNHMDSKDGNLIDGKSISSEMRSYGSTMLSTRAGKFSISIESKTASTRNLRNVEGIVDIFEFFRKLKFICHWANPIKDLKWSNVPVVKLSLLSKSDDTFLSLQALSNLHYLFSGFMDYFWSFGKLSLGLRPRYTSCFSGCSRRCSILNCFNLGGVNMKSLTINYVPEKLHDTDPEIIVGELGIQFLLSGISIVFSWGGSISLKGFQPFILLLTVIIVAIAIVVAVVLLVVDVIIGIVVVVVVGVSSIIKLSFVITGDLVGLLYSNRLGVCIPPGQGIIADETNCSFRTIEVERLTTYKLFVVSSFYYRSFSWSGVLIDADATDVDFLLGGILST</sequence>
<feature type="transmembrane region" description="Helical" evidence="2">
    <location>
        <begin position="407"/>
        <end position="434"/>
    </location>
</feature>
<name>A0A6L2KPR6_TANCI</name>
<protein>
    <recommendedName>
        <fullName evidence="4">MAK10-like protein</fullName>
    </recommendedName>
</protein>
<dbReference type="EMBL" id="BKCJ010002632">
    <property type="protein sequence ID" value="GEU49894.1"/>
    <property type="molecule type" value="Genomic_DNA"/>
</dbReference>